<dbReference type="STRING" id="1798382.A3D77_03720"/>
<keyword evidence="1" id="KW-0472">Membrane</keyword>
<evidence type="ECO:0000313" key="3">
    <source>
        <dbReference type="EMBL" id="OGG17007.1"/>
    </source>
</evidence>
<gene>
    <name evidence="3" type="ORF">A3D77_03720</name>
</gene>
<dbReference type="PANTHER" id="PTHR22911:SF137">
    <property type="entry name" value="SOLUTE CARRIER FAMILY 35 MEMBER G2-RELATED"/>
    <property type="match status" value="1"/>
</dbReference>
<dbReference type="Pfam" id="PF00892">
    <property type="entry name" value="EamA"/>
    <property type="match status" value="1"/>
</dbReference>
<name>A0A1F5ZY88_9BACT</name>
<dbReference type="GO" id="GO:0016020">
    <property type="term" value="C:membrane"/>
    <property type="evidence" value="ECO:0007669"/>
    <property type="project" value="InterPro"/>
</dbReference>
<protein>
    <recommendedName>
        <fullName evidence="2">EamA domain-containing protein</fullName>
    </recommendedName>
</protein>
<sequence>MPYWILFSLLSAVFAALVAIFGKIGIGKLDTTLATTVRAIIMALFLVGTSFFLGKDKFLTDIDRSAFTFILFSGIAGALSWIFYFSALKLGPASAVAALDRLSVVFVFIFSLLFLSEKFTVSGALGALLISLGAILMVAR</sequence>
<comment type="caution">
    <text evidence="3">The sequence shown here is derived from an EMBL/GenBank/DDBJ whole genome shotgun (WGS) entry which is preliminary data.</text>
</comment>
<feature type="transmembrane region" description="Helical" evidence="1">
    <location>
        <begin position="121"/>
        <end position="139"/>
    </location>
</feature>
<proteinExistence type="predicted"/>
<organism evidence="3 4">
    <name type="scientific">Candidatus Gottesmanbacteria bacterium RIFCSPHIGHO2_02_FULL_39_11</name>
    <dbReference type="NCBI Taxonomy" id="1798382"/>
    <lineage>
        <taxon>Bacteria</taxon>
        <taxon>Candidatus Gottesmaniibacteriota</taxon>
    </lineage>
</organism>
<dbReference type="EMBL" id="MFJL01000004">
    <property type="protein sequence ID" value="OGG17007.1"/>
    <property type="molecule type" value="Genomic_DNA"/>
</dbReference>
<evidence type="ECO:0000256" key="1">
    <source>
        <dbReference type="SAM" id="Phobius"/>
    </source>
</evidence>
<dbReference type="InterPro" id="IPR000620">
    <property type="entry name" value="EamA_dom"/>
</dbReference>
<feature type="transmembrane region" description="Helical" evidence="1">
    <location>
        <begin position="93"/>
        <end position="114"/>
    </location>
</feature>
<accession>A0A1F5ZY88</accession>
<feature type="domain" description="EamA" evidence="2">
    <location>
        <begin position="3"/>
        <end position="138"/>
    </location>
</feature>
<feature type="transmembrane region" description="Helical" evidence="1">
    <location>
        <begin position="66"/>
        <end position="87"/>
    </location>
</feature>
<dbReference type="PANTHER" id="PTHR22911">
    <property type="entry name" value="ACYL-MALONYL CONDENSING ENZYME-RELATED"/>
    <property type="match status" value="1"/>
</dbReference>
<keyword evidence="1" id="KW-1133">Transmembrane helix</keyword>
<dbReference type="Proteomes" id="UP000176923">
    <property type="component" value="Unassembled WGS sequence"/>
</dbReference>
<keyword evidence="1" id="KW-0812">Transmembrane</keyword>
<dbReference type="AlphaFoldDB" id="A0A1F5ZY88"/>
<reference evidence="3 4" key="1">
    <citation type="journal article" date="2016" name="Nat. Commun.">
        <title>Thousands of microbial genomes shed light on interconnected biogeochemical processes in an aquifer system.</title>
        <authorList>
            <person name="Anantharaman K."/>
            <person name="Brown C.T."/>
            <person name="Hug L.A."/>
            <person name="Sharon I."/>
            <person name="Castelle C.J."/>
            <person name="Probst A.J."/>
            <person name="Thomas B.C."/>
            <person name="Singh A."/>
            <person name="Wilkins M.J."/>
            <person name="Karaoz U."/>
            <person name="Brodie E.L."/>
            <person name="Williams K.H."/>
            <person name="Hubbard S.S."/>
            <person name="Banfield J.F."/>
        </authorList>
    </citation>
    <scope>NUCLEOTIDE SEQUENCE [LARGE SCALE GENOMIC DNA]</scope>
</reference>
<dbReference type="SUPFAM" id="SSF103481">
    <property type="entry name" value="Multidrug resistance efflux transporter EmrE"/>
    <property type="match status" value="1"/>
</dbReference>
<dbReference type="InterPro" id="IPR037185">
    <property type="entry name" value="EmrE-like"/>
</dbReference>
<evidence type="ECO:0000313" key="4">
    <source>
        <dbReference type="Proteomes" id="UP000176923"/>
    </source>
</evidence>
<evidence type="ECO:0000259" key="2">
    <source>
        <dbReference type="Pfam" id="PF00892"/>
    </source>
</evidence>
<feature type="transmembrane region" description="Helical" evidence="1">
    <location>
        <begin position="32"/>
        <end position="54"/>
    </location>
</feature>